<comment type="caution">
    <text evidence="8">The sequence shown here is derived from an EMBL/GenBank/DDBJ whole genome shotgun (WGS) entry which is preliminary data.</text>
</comment>
<dbReference type="RefSeq" id="WP_424511339.1">
    <property type="nucleotide sequence ID" value="NZ_SLXK01000002.1"/>
</dbReference>
<name>A0A4R2PBU1_9BACL</name>
<dbReference type="InterPro" id="IPR003390">
    <property type="entry name" value="DNA_integrity_scan_DisA_N"/>
</dbReference>
<reference evidence="8 9" key="1">
    <citation type="submission" date="2019-03" db="EMBL/GenBank/DDBJ databases">
        <title>Genomic Encyclopedia of Type Strains, Phase IV (KMG-IV): sequencing the most valuable type-strain genomes for metagenomic binning, comparative biology and taxonomic classification.</title>
        <authorList>
            <person name="Goeker M."/>
        </authorList>
    </citation>
    <scope>NUCLEOTIDE SEQUENCE [LARGE SCALE GENOMIC DNA]</scope>
    <source>
        <strain evidence="8 9">DSM 19377</strain>
    </source>
</reference>
<dbReference type="SUPFAM" id="SSF143597">
    <property type="entry name" value="YojJ-like"/>
    <property type="match status" value="1"/>
</dbReference>
<evidence type="ECO:0000313" key="9">
    <source>
        <dbReference type="Proteomes" id="UP000295416"/>
    </source>
</evidence>
<sequence length="212" mass="23349">MLDNHDPAEPELSPVTRQKLMGFIDEMKHEISHITDALDHKQCCILKEFEQIQGIFGNFQSTAASYYLKFYLAPYTDCYPTLSTALQHMSERNHGALIVIQRDDLLDDLIQPGTRVGATLTFPLLESIFYPGGPLHDGAVIIQENMIVSAGNVLPLTHSIVGDRKLGTRHRAALGLSELSDALILVVSEETGRTSFALGGKLFPISPTGFLQ</sequence>
<evidence type="ECO:0000256" key="6">
    <source>
        <dbReference type="HAMAP-Rule" id="MF_00838"/>
    </source>
</evidence>
<proteinExistence type="inferred from homology"/>
<evidence type="ECO:0000256" key="4">
    <source>
        <dbReference type="ARBA" id="ARBA00022741"/>
    </source>
</evidence>
<dbReference type="PANTHER" id="PTHR34185">
    <property type="entry name" value="DIADENYLATE CYCLASE"/>
    <property type="match status" value="1"/>
</dbReference>
<evidence type="ECO:0000313" key="8">
    <source>
        <dbReference type="EMBL" id="TCP31784.1"/>
    </source>
</evidence>
<dbReference type="AlphaFoldDB" id="A0A4R2PBU1"/>
<dbReference type="Pfam" id="PF10372">
    <property type="entry name" value="CdaS_N"/>
    <property type="match status" value="1"/>
</dbReference>
<dbReference type="Pfam" id="PF02457">
    <property type="entry name" value="DAC"/>
    <property type="match status" value="1"/>
</dbReference>
<comment type="function">
    <text evidence="6">Catalyzes the condensation of 2 ATP molecules into cyclic di-AMP (c-di-AMP), a second messenger used to regulate differing processes in different bacteria.</text>
</comment>
<dbReference type="PANTHER" id="PTHR34185:SF2">
    <property type="entry name" value="CYCLIC DI-AMP SYNTHASE CDAS"/>
    <property type="match status" value="1"/>
</dbReference>
<dbReference type="InterPro" id="IPR019457">
    <property type="entry name" value="CdaS_N"/>
</dbReference>
<feature type="domain" description="DAC" evidence="7">
    <location>
        <begin position="60"/>
        <end position="208"/>
    </location>
</feature>
<keyword evidence="4 6" id="KW-0547">Nucleotide-binding</keyword>
<comment type="catalytic activity">
    <reaction evidence="1 6">
        <text>2 ATP = 3',3'-c-di-AMP + 2 diphosphate</text>
        <dbReference type="Rhea" id="RHEA:35655"/>
        <dbReference type="ChEBI" id="CHEBI:30616"/>
        <dbReference type="ChEBI" id="CHEBI:33019"/>
        <dbReference type="ChEBI" id="CHEBI:71500"/>
        <dbReference type="EC" id="2.7.7.85"/>
    </reaction>
</comment>
<accession>A0A4R2PBU1</accession>
<keyword evidence="6" id="KW-1003">Cell membrane</keyword>
<keyword evidence="6" id="KW-1133">Transmembrane helix</keyword>
<dbReference type="Gene3D" id="3.40.1700.10">
    <property type="entry name" value="DNA integrity scanning protein, DisA, N-terminal domain"/>
    <property type="match status" value="1"/>
</dbReference>
<dbReference type="InterPro" id="IPR053472">
    <property type="entry name" value="DAC_CdaS-like"/>
</dbReference>
<comment type="similarity">
    <text evidence="6">Belongs to the adenylate cyclase family. DacB/CdaS subfamily.</text>
</comment>
<evidence type="ECO:0000256" key="3">
    <source>
        <dbReference type="ARBA" id="ARBA00022695"/>
    </source>
</evidence>
<evidence type="ECO:0000259" key="7">
    <source>
        <dbReference type="PROSITE" id="PS51794"/>
    </source>
</evidence>
<dbReference type="PROSITE" id="PS51794">
    <property type="entry name" value="DAC"/>
    <property type="match status" value="1"/>
</dbReference>
<keyword evidence="6" id="KW-0812">Transmembrane</keyword>
<dbReference type="Proteomes" id="UP000295416">
    <property type="component" value="Unassembled WGS sequence"/>
</dbReference>
<dbReference type="GO" id="GO:0004016">
    <property type="term" value="F:adenylate cyclase activity"/>
    <property type="evidence" value="ECO:0007669"/>
    <property type="project" value="UniProtKB-UniRule"/>
</dbReference>
<organism evidence="8 9">
    <name type="scientific">Scopulibacillus darangshiensis</name>
    <dbReference type="NCBI Taxonomy" id="442528"/>
    <lineage>
        <taxon>Bacteria</taxon>
        <taxon>Bacillati</taxon>
        <taxon>Bacillota</taxon>
        <taxon>Bacilli</taxon>
        <taxon>Bacillales</taxon>
        <taxon>Sporolactobacillaceae</taxon>
        <taxon>Scopulibacillus</taxon>
    </lineage>
</organism>
<dbReference type="GO" id="GO:0106408">
    <property type="term" value="F:diadenylate cyclase activity"/>
    <property type="evidence" value="ECO:0007669"/>
    <property type="project" value="UniProtKB-EC"/>
</dbReference>
<dbReference type="InterPro" id="IPR036888">
    <property type="entry name" value="DNA_integrity_DisA_N_sf"/>
</dbReference>
<keyword evidence="6" id="KW-0472">Membrane</keyword>
<dbReference type="EMBL" id="SLXK01000002">
    <property type="protein sequence ID" value="TCP31784.1"/>
    <property type="molecule type" value="Genomic_DNA"/>
</dbReference>
<dbReference type="Gene3D" id="1.10.287.770">
    <property type="entry name" value="YojJ-like"/>
    <property type="match status" value="1"/>
</dbReference>
<evidence type="ECO:0000256" key="2">
    <source>
        <dbReference type="ARBA" id="ARBA00022679"/>
    </source>
</evidence>
<keyword evidence="5 6" id="KW-0067">ATP-binding</keyword>
<dbReference type="GO" id="GO:0005524">
    <property type="term" value="F:ATP binding"/>
    <property type="evidence" value="ECO:0007669"/>
    <property type="project" value="UniProtKB-UniRule"/>
</dbReference>
<keyword evidence="3 6" id="KW-0548">Nucleotidyltransferase</keyword>
<dbReference type="GO" id="GO:0006171">
    <property type="term" value="P:cAMP biosynthetic process"/>
    <property type="evidence" value="ECO:0007669"/>
    <property type="project" value="InterPro"/>
</dbReference>
<comment type="subunit">
    <text evidence="6">Probably oligomerizes.</text>
</comment>
<evidence type="ECO:0000256" key="5">
    <source>
        <dbReference type="ARBA" id="ARBA00022840"/>
    </source>
</evidence>
<dbReference type="InterPro" id="IPR034693">
    <property type="entry name" value="CdaS"/>
</dbReference>
<evidence type="ECO:0000256" key="1">
    <source>
        <dbReference type="ARBA" id="ARBA00000877"/>
    </source>
</evidence>
<dbReference type="EC" id="2.7.7.85" evidence="6"/>
<dbReference type="InterPro" id="IPR050338">
    <property type="entry name" value="DisA"/>
</dbReference>
<keyword evidence="9" id="KW-1185">Reference proteome</keyword>
<keyword evidence="2 6" id="KW-0808">Transferase</keyword>
<dbReference type="NCBIfam" id="NF038328">
    <property type="entry name" value="c-di-AMP_CdaS"/>
    <property type="match status" value="1"/>
</dbReference>
<gene>
    <name evidence="6" type="primary">dacB</name>
    <name evidence="8" type="ORF">EV207_102277</name>
</gene>
<protein>
    <recommendedName>
        <fullName evidence="6">Diadenylate cyclase</fullName>
        <shortName evidence="6">DAC</shortName>
        <ecNumber evidence="6">2.7.7.85</ecNumber>
    </recommendedName>
    <alternativeName>
        <fullName evidence="6">Cyclic-di-AMP synthase</fullName>
        <shortName evidence="6">c-di-AMP synthase</shortName>
    </alternativeName>
</protein>
<dbReference type="HAMAP" id="MF_00838">
    <property type="entry name" value="DacB"/>
    <property type="match status" value="1"/>
</dbReference>